<evidence type="ECO:0000259" key="2">
    <source>
        <dbReference type="PROSITE" id="PS50060"/>
    </source>
</evidence>
<dbReference type="PANTHER" id="PTHR23282">
    <property type="entry name" value="APICAL ENDOSOMAL GLYCOPROTEIN PRECURSOR"/>
    <property type="match status" value="1"/>
</dbReference>
<dbReference type="Gene3D" id="2.60.120.200">
    <property type="match status" value="1"/>
</dbReference>
<evidence type="ECO:0000313" key="4">
    <source>
        <dbReference type="RefSeq" id="XP_014674835.1"/>
    </source>
</evidence>
<reference evidence="4" key="1">
    <citation type="submission" date="2025-08" db="UniProtKB">
        <authorList>
            <consortium name="RefSeq"/>
        </authorList>
    </citation>
    <scope>IDENTIFICATION</scope>
</reference>
<feature type="domain" description="MAM" evidence="2">
    <location>
        <begin position="434"/>
        <end position="604"/>
    </location>
</feature>
<protein>
    <submittedName>
        <fullName evidence="4">Uncharacterized protein LOC106814952</fullName>
    </submittedName>
</protein>
<sequence length="604" mass="68463">MSDNVIPEQEDEEGSSPVNPFDIVTENPTEFNDESTTTTEEEYAEYSNDTIDVIGKELESSEIGENDVNKEEHEEFEERYDDANDDADADSGDDDENDCQEYDKGDNNNGNNAHKTNIVGEERSDTDINEVGQADTLVAHVDGHGVVDIGKNEDWKDMMLGDQMIIRDTTTVDPIDEDSRKWAQYFNEVVGKDNVEPSPIASKQVKVETQPKAADNVRKDLEQTTDEQLRQFSSMADKMMKLFQVTKQAGQTGGVPMVVGDTPGGSQLSGNFWLEQPQIHFNYYNTEKGLGLARSVDGVTYGANVIYRPTGENSDNVRDESFNYDNYDDRVSAYNRKAQTTDDGMAKKLNKLETDIKRSKVGFDDLGSEMLQTRRELEHEMLRLYDYVRKIGGDETPAPTKQLGYLPDTGSQVQELSGAQTGNGASRRRGRMIHNCNFERGDTCNWSNTTYKDIITRKCWMRKSGCTPVQNTGPCRDHTTNSTRGHYLYMSAMHCGEEEYSEVISPMIKFNADSEGHCLELWYQMQGRDTDFMAVHVVPKNRQGRRKMWHIRERWQDHKPAAWKMARLTIPKIFRFYQLVIRGRSLGAEGDIGIDDITITEGPC</sequence>
<dbReference type="InterPro" id="IPR013320">
    <property type="entry name" value="ConA-like_dom_sf"/>
</dbReference>
<accession>A0ABM1ERL4</accession>
<gene>
    <name evidence="4" type="primary">LOC106814952</name>
</gene>
<feature type="region of interest" description="Disordered" evidence="1">
    <location>
        <begin position="1"/>
        <end position="125"/>
    </location>
</feature>
<dbReference type="InterPro" id="IPR000998">
    <property type="entry name" value="MAM_dom"/>
</dbReference>
<dbReference type="RefSeq" id="XP_014674835.1">
    <property type="nucleotide sequence ID" value="XM_014819349.1"/>
</dbReference>
<name>A0ABM1ERL4_PRICU</name>
<organism evidence="3 4">
    <name type="scientific">Priapulus caudatus</name>
    <name type="common">Priapulid worm</name>
    <dbReference type="NCBI Taxonomy" id="37621"/>
    <lineage>
        <taxon>Eukaryota</taxon>
        <taxon>Metazoa</taxon>
        <taxon>Ecdysozoa</taxon>
        <taxon>Scalidophora</taxon>
        <taxon>Priapulida</taxon>
        <taxon>Priapulimorpha</taxon>
        <taxon>Priapulimorphida</taxon>
        <taxon>Priapulidae</taxon>
        <taxon>Priapulus</taxon>
    </lineage>
</organism>
<feature type="compositionally biased region" description="Acidic residues" evidence="1">
    <location>
        <begin position="74"/>
        <end position="100"/>
    </location>
</feature>
<dbReference type="PANTHER" id="PTHR23282:SF101">
    <property type="entry name" value="MAM DOMAIN-CONTAINING PROTEIN"/>
    <property type="match status" value="1"/>
</dbReference>
<keyword evidence="3" id="KW-1185">Reference proteome</keyword>
<dbReference type="Pfam" id="PF00629">
    <property type="entry name" value="MAM"/>
    <property type="match status" value="1"/>
</dbReference>
<dbReference type="GeneID" id="106814952"/>
<dbReference type="PROSITE" id="PS50060">
    <property type="entry name" value="MAM_2"/>
    <property type="match status" value="1"/>
</dbReference>
<evidence type="ECO:0000313" key="3">
    <source>
        <dbReference type="Proteomes" id="UP000695022"/>
    </source>
</evidence>
<dbReference type="CDD" id="cd06263">
    <property type="entry name" value="MAM"/>
    <property type="match status" value="1"/>
</dbReference>
<dbReference type="SUPFAM" id="SSF49899">
    <property type="entry name" value="Concanavalin A-like lectins/glucanases"/>
    <property type="match status" value="1"/>
</dbReference>
<dbReference type="SMART" id="SM00137">
    <property type="entry name" value="MAM"/>
    <property type="match status" value="1"/>
</dbReference>
<dbReference type="InterPro" id="IPR051560">
    <property type="entry name" value="MAM_domain-containing"/>
</dbReference>
<proteinExistence type="predicted"/>
<evidence type="ECO:0000256" key="1">
    <source>
        <dbReference type="SAM" id="MobiDB-lite"/>
    </source>
</evidence>
<dbReference type="Proteomes" id="UP000695022">
    <property type="component" value="Unplaced"/>
</dbReference>